<keyword evidence="2" id="KW-1185">Reference proteome</keyword>
<dbReference type="Proteomes" id="UP000318288">
    <property type="component" value="Unassembled WGS sequence"/>
</dbReference>
<dbReference type="AlphaFoldDB" id="A0A5C6E4I4"/>
<sequence length="31" mass="3467">MIGNERLFQDVAMLLDKMGEDAEAKVQTNAK</sequence>
<accession>A0A5C6E4I4</accession>
<proteinExistence type="predicted"/>
<evidence type="ECO:0000313" key="2">
    <source>
        <dbReference type="Proteomes" id="UP000318288"/>
    </source>
</evidence>
<name>A0A5C6E4I4_9BACT</name>
<gene>
    <name evidence="1" type="ORF">Poly51_63070</name>
</gene>
<comment type="caution">
    <text evidence="1">The sequence shown here is derived from an EMBL/GenBank/DDBJ whole genome shotgun (WGS) entry which is preliminary data.</text>
</comment>
<evidence type="ECO:0000313" key="1">
    <source>
        <dbReference type="EMBL" id="TWU43585.1"/>
    </source>
</evidence>
<dbReference type="EMBL" id="SJPW01000019">
    <property type="protein sequence ID" value="TWU43585.1"/>
    <property type="molecule type" value="Genomic_DNA"/>
</dbReference>
<protein>
    <submittedName>
        <fullName evidence="1">Uncharacterized protein</fullName>
    </submittedName>
</protein>
<organism evidence="1 2">
    <name type="scientific">Rubripirellula tenax</name>
    <dbReference type="NCBI Taxonomy" id="2528015"/>
    <lineage>
        <taxon>Bacteria</taxon>
        <taxon>Pseudomonadati</taxon>
        <taxon>Planctomycetota</taxon>
        <taxon>Planctomycetia</taxon>
        <taxon>Pirellulales</taxon>
        <taxon>Pirellulaceae</taxon>
        <taxon>Rubripirellula</taxon>
    </lineage>
</organism>
<reference evidence="1 2" key="1">
    <citation type="submission" date="2019-02" db="EMBL/GenBank/DDBJ databases">
        <title>Deep-cultivation of Planctomycetes and their phenomic and genomic characterization uncovers novel biology.</title>
        <authorList>
            <person name="Wiegand S."/>
            <person name="Jogler M."/>
            <person name="Boedeker C."/>
            <person name="Pinto D."/>
            <person name="Vollmers J."/>
            <person name="Rivas-Marin E."/>
            <person name="Kohn T."/>
            <person name="Peeters S.H."/>
            <person name="Heuer A."/>
            <person name="Rast P."/>
            <person name="Oberbeckmann S."/>
            <person name="Bunk B."/>
            <person name="Jeske O."/>
            <person name="Meyerdierks A."/>
            <person name="Storesund J.E."/>
            <person name="Kallscheuer N."/>
            <person name="Luecker S."/>
            <person name="Lage O.M."/>
            <person name="Pohl T."/>
            <person name="Merkel B.J."/>
            <person name="Hornburger P."/>
            <person name="Mueller R.-W."/>
            <person name="Bruemmer F."/>
            <person name="Labrenz M."/>
            <person name="Spormann A.M."/>
            <person name="Op Den Camp H."/>
            <person name="Overmann J."/>
            <person name="Amann R."/>
            <person name="Jetten M.S.M."/>
            <person name="Mascher T."/>
            <person name="Medema M.H."/>
            <person name="Devos D.P."/>
            <person name="Kaster A.-K."/>
            <person name="Ovreas L."/>
            <person name="Rohde M."/>
            <person name="Galperin M.Y."/>
            <person name="Jogler C."/>
        </authorList>
    </citation>
    <scope>NUCLEOTIDE SEQUENCE [LARGE SCALE GENOMIC DNA]</scope>
    <source>
        <strain evidence="1 2">Poly51</strain>
    </source>
</reference>